<dbReference type="Gene3D" id="1.20.1050.10">
    <property type="match status" value="1"/>
</dbReference>
<proteinExistence type="predicted"/>
<evidence type="ECO:0000313" key="1">
    <source>
        <dbReference type="EMBL" id="CAD9092248.1"/>
    </source>
</evidence>
<protein>
    <recommendedName>
        <fullName evidence="2">GST C-terminal domain-containing protein</fullName>
    </recommendedName>
</protein>
<reference evidence="1" key="1">
    <citation type="submission" date="2021-01" db="EMBL/GenBank/DDBJ databases">
        <authorList>
            <person name="Corre E."/>
            <person name="Pelletier E."/>
            <person name="Niang G."/>
            <person name="Scheremetjew M."/>
            <person name="Finn R."/>
            <person name="Kale V."/>
            <person name="Holt S."/>
            <person name="Cochrane G."/>
            <person name="Meng A."/>
            <person name="Brown T."/>
            <person name="Cohen L."/>
        </authorList>
    </citation>
    <scope>NUCLEOTIDE SEQUENCE</scope>
    <source>
        <strain evidence="1">CCAP 1951/1</strain>
    </source>
</reference>
<dbReference type="InterPro" id="IPR036282">
    <property type="entry name" value="Glutathione-S-Trfase_C_sf"/>
</dbReference>
<name>A0A7S1L208_NEODS</name>
<dbReference type="SUPFAM" id="SSF47616">
    <property type="entry name" value="GST C-terminal domain-like"/>
    <property type="match status" value="1"/>
</dbReference>
<sequence>MAEATTACGSPGPIEELPRRSNCCASCRGSGSPPCSETPVLRVNPVCPIGQRVVIGAALANIPVVLNERDRGNVAAPSVCYRGHCVDGADAGLMYLARRAASDAALDTLFAADSDDDDDASGEASFAEAPLVPATAALVTHARAVLDIANRLATLQLAAASAAPADAKATKRDAAVAFEALERALRDGPAPAGPFVAGAKPSFADAAVLPLVARQMCLTMGACMDAAPRLWALYEAACTASEAVADSIEEHGFDMDAFEDYAQAWADECAVCTA</sequence>
<accession>A0A7S1L208</accession>
<dbReference type="EMBL" id="HBGF01003559">
    <property type="protein sequence ID" value="CAD9092248.1"/>
    <property type="molecule type" value="Transcribed_RNA"/>
</dbReference>
<evidence type="ECO:0008006" key="2">
    <source>
        <dbReference type="Google" id="ProtNLM"/>
    </source>
</evidence>
<organism evidence="1">
    <name type="scientific">Neobodo designis</name>
    <name type="common">Flagellated protozoan</name>
    <name type="synonym">Bodo designis</name>
    <dbReference type="NCBI Taxonomy" id="312471"/>
    <lineage>
        <taxon>Eukaryota</taxon>
        <taxon>Discoba</taxon>
        <taxon>Euglenozoa</taxon>
        <taxon>Kinetoplastea</taxon>
        <taxon>Metakinetoplastina</taxon>
        <taxon>Neobodonida</taxon>
        <taxon>Neobodo</taxon>
    </lineage>
</organism>
<dbReference type="AlphaFoldDB" id="A0A7S1L208"/>
<gene>
    <name evidence="1" type="ORF">NDES1114_LOCUS2461</name>
</gene>
<dbReference type="CDD" id="cd00299">
    <property type="entry name" value="GST_C_family"/>
    <property type="match status" value="1"/>
</dbReference>